<dbReference type="PANTHER" id="PTHR23421">
    <property type="entry name" value="BETA-GALACTOSIDASE RELATED"/>
    <property type="match status" value="1"/>
</dbReference>
<dbReference type="Gene3D" id="3.20.20.80">
    <property type="entry name" value="Glycosidases"/>
    <property type="match status" value="1"/>
</dbReference>
<reference evidence="3" key="2">
    <citation type="submission" date="2017-10" db="EMBL/GenBank/DDBJ databases">
        <title>Ladona fulva Genome sequencing and assembly.</title>
        <authorList>
            <person name="Murali S."/>
            <person name="Richards S."/>
            <person name="Bandaranaike D."/>
            <person name="Bellair M."/>
            <person name="Blankenburg K."/>
            <person name="Chao H."/>
            <person name="Dinh H."/>
            <person name="Doddapaneni H."/>
            <person name="Dugan-Rocha S."/>
            <person name="Elkadiri S."/>
            <person name="Gnanaolivu R."/>
            <person name="Hernandez B."/>
            <person name="Skinner E."/>
            <person name="Javaid M."/>
            <person name="Lee S."/>
            <person name="Li M."/>
            <person name="Ming W."/>
            <person name="Munidasa M."/>
            <person name="Muniz J."/>
            <person name="Nguyen L."/>
            <person name="Hughes D."/>
            <person name="Osuji N."/>
            <person name="Pu L.-L."/>
            <person name="Puazo M."/>
            <person name="Qu C."/>
            <person name="Quiroz J."/>
            <person name="Raj R."/>
            <person name="Weissenberger G."/>
            <person name="Xin Y."/>
            <person name="Zou X."/>
            <person name="Han Y."/>
            <person name="Worley K."/>
            <person name="Muzny D."/>
            <person name="Gibbs R."/>
        </authorList>
    </citation>
    <scope>NUCLEOTIDE SEQUENCE</scope>
    <source>
        <strain evidence="3">Sampled in the wild</strain>
    </source>
</reference>
<protein>
    <recommendedName>
        <fullName evidence="2">Glycoside hydrolase 35 catalytic domain-containing protein</fullName>
    </recommendedName>
</protein>
<dbReference type="Proteomes" id="UP000792457">
    <property type="component" value="Unassembled WGS sequence"/>
</dbReference>
<dbReference type="SUPFAM" id="SSF51445">
    <property type="entry name" value="(Trans)glycosidases"/>
    <property type="match status" value="1"/>
</dbReference>
<sequence>MSADEASLPTLYEYYTEGGISSSLEAPATGFKLNGKDITIFSGAVHYFRVHSHYWRDRLRKLRAAGLNTVETYIPWNLHETEEGVFDFGNGSREFSAFLDFRSYIKIAQEEDLFVIIRPGPYICSEWDFGGLPSWLLRNPGIKVRTSDPNFTSRVRKYLDQLLPHFVDLQFSKGGSIIAFQIENEYGGFGEVGHPRDKEYLRFIKTTFEQNGLVELFVTSDTPRLSGDSGALPGVLQTANFNTAPESELNALKELQPDKAVMVMEFWSGWFDHWMEGSHQTGLTKELFEEHLEVIFNFNASINVYMFHGGTSFGFMNGANSIPIFPYYAPDVSSYDYDAPLSEAGDYTEKYRILEKVISKYNKVLTRLPNKPEESKKFAYRTMNITQFLEMDDIIEKIDKEDKVFSDSIISMESLNINNGNGQSYGFINYRKNVTLCSNSCLKITGHVRDIVMLSLDGKRKTGKLTSIADLLGFGYWPNR</sequence>
<dbReference type="InterPro" id="IPR031330">
    <property type="entry name" value="Gly_Hdrlase_35_cat"/>
</dbReference>
<evidence type="ECO:0000313" key="3">
    <source>
        <dbReference type="EMBL" id="KAG8233442.1"/>
    </source>
</evidence>
<evidence type="ECO:0000256" key="1">
    <source>
        <dbReference type="ARBA" id="ARBA00009809"/>
    </source>
</evidence>
<dbReference type="InterPro" id="IPR001944">
    <property type="entry name" value="Glycoside_Hdrlase_35"/>
</dbReference>
<organism evidence="3 4">
    <name type="scientific">Ladona fulva</name>
    <name type="common">Scarce chaser dragonfly</name>
    <name type="synonym">Libellula fulva</name>
    <dbReference type="NCBI Taxonomy" id="123851"/>
    <lineage>
        <taxon>Eukaryota</taxon>
        <taxon>Metazoa</taxon>
        <taxon>Ecdysozoa</taxon>
        <taxon>Arthropoda</taxon>
        <taxon>Hexapoda</taxon>
        <taxon>Insecta</taxon>
        <taxon>Pterygota</taxon>
        <taxon>Palaeoptera</taxon>
        <taxon>Odonata</taxon>
        <taxon>Epiprocta</taxon>
        <taxon>Anisoptera</taxon>
        <taxon>Libelluloidea</taxon>
        <taxon>Libellulidae</taxon>
        <taxon>Ladona</taxon>
    </lineage>
</organism>
<keyword evidence="4" id="KW-1185">Reference proteome</keyword>
<dbReference type="PRINTS" id="PR00742">
    <property type="entry name" value="GLHYDRLASE35"/>
</dbReference>
<dbReference type="Pfam" id="PF01301">
    <property type="entry name" value="Glyco_hydro_35"/>
    <property type="match status" value="1"/>
</dbReference>
<dbReference type="InterPro" id="IPR017853">
    <property type="entry name" value="GH"/>
</dbReference>
<comment type="caution">
    <text evidence="3">The sequence shown here is derived from an EMBL/GenBank/DDBJ whole genome shotgun (WGS) entry which is preliminary data.</text>
</comment>
<accession>A0A8K0KFC2</accession>
<dbReference type="EMBL" id="KZ308718">
    <property type="protein sequence ID" value="KAG8233442.1"/>
    <property type="molecule type" value="Genomic_DNA"/>
</dbReference>
<proteinExistence type="inferred from homology"/>
<dbReference type="GO" id="GO:0004553">
    <property type="term" value="F:hydrolase activity, hydrolyzing O-glycosyl compounds"/>
    <property type="evidence" value="ECO:0007669"/>
    <property type="project" value="InterPro"/>
</dbReference>
<gene>
    <name evidence="3" type="ORF">J437_LFUL010553</name>
</gene>
<evidence type="ECO:0000313" key="4">
    <source>
        <dbReference type="Proteomes" id="UP000792457"/>
    </source>
</evidence>
<dbReference type="FunFam" id="3.20.20.80:FF:000115">
    <property type="entry name" value="Beta-galactosidase"/>
    <property type="match status" value="1"/>
</dbReference>
<comment type="similarity">
    <text evidence="1">Belongs to the glycosyl hydrolase 35 family.</text>
</comment>
<reference evidence="3" key="1">
    <citation type="submission" date="2013-04" db="EMBL/GenBank/DDBJ databases">
        <authorList>
            <person name="Qu J."/>
            <person name="Murali S.C."/>
            <person name="Bandaranaike D."/>
            <person name="Bellair M."/>
            <person name="Blankenburg K."/>
            <person name="Chao H."/>
            <person name="Dinh H."/>
            <person name="Doddapaneni H."/>
            <person name="Downs B."/>
            <person name="Dugan-Rocha S."/>
            <person name="Elkadiri S."/>
            <person name="Gnanaolivu R.D."/>
            <person name="Hernandez B."/>
            <person name="Javaid M."/>
            <person name="Jayaseelan J.C."/>
            <person name="Lee S."/>
            <person name="Li M."/>
            <person name="Ming W."/>
            <person name="Munidasa M."/>
            <person name="Muniz J."/>
            <person name="Nguyen L."/>
            <person name="Ongeri F."/>
            <person name="Osuji N."/>
            <person name="Pu L.-L."/>
            <person name="Puazo M."/>
            <person name="Qu C."/>
            <person name="Quiroz J."/>
            <person name="Raj R."/>
            <person name="Weissenberger G."/>
            <person name="Xin Y."/>
            <person name="Zou X."/>
            <person name="Han Y."/>
            <person name="Richards S."/>
            <person name="Worley K."/>
            <person name="Muzny D."/>
            <person name="Gibbs R."/>
        </authorList>
    </citation>
    <scope>NUCLEOTIDE SEQUENCE</scope>
    <source>
        <strain evidence="3">Sampled in the wild</strain>
    </source>
</reference>
<feature type="domain" description="Glycoside hydrolase 35 catalytic" evidence="2">
    <location>
        <begin position="31"/>
        <end position="360"/>
    </location>
</feature>
<dbReference type="OrthoDB" id="1657402at2759"/>
<evidence type="ECO:0000259" key="2">
    <source>
        <dbReference type="Pfam" id="PF01301"/>
    </source>
</evidence>
<dbReference type="GO" id="GO:0005975">
    <property type="term" value="P:carbohydrate metabolic process"/>
    <property type="evidence" value="ECO:0007669"/>
    <property type="project" value="InterPro"/>
</dbReference>
<dbReference type="AlphaFoldDB" id="A0A8K0KFC2"/>
<dbReference type="Gene3D" id="2.60.120.260">
    <property type="entry name" value="Galactose-binding domain-like"/>
    <property type="match status" value="1"/>
</dbReference>
<name>A0A8K0KFC2_LADFU</name>